<organism evidence="3 4">
    <name type="scientific">Pontibacter cellulosilyticus</name>
    <dbReference type="NCBI Taxonomy" id="1720253"/>
    <lineage>
        <taxon>Bacteria</taxon>
        <taxon>Pseudomonadati</taxon>
        <taxon>Bacteroidota</taxon>
        <taxon>Cytophagia</taxon>
        <taxon>Cytophagales</taxon>
        <taxon>Hymenobacteraceae</taxon>
        <taxon>Pontibacter</taxon>
    </lineage>
</organism>
<comment type="caution">
    <text evidence="3">The sequence shown here is derived from an EMBL/GenBank/DDBJ whole genome shotgun (WGS) entry which is preliminary data.</text>
</comment>
<accession>A0A923N9H1</accession>
<feature type="domain" description="Glycosyl transferase family 1" evidence="1">
    <location>
        <begin position="207"/>
        <end position="373"/>
    </location>
</feature>
<dbReference type="CDD" id="cd03794">
    <property type="entry name" value="GT4_WbuB-like"/>
    <property type="match status" value="1"/>
</dbReference>
<keyword evidence="4" id="KW-1185">Reference proteome</keyword>
<dbReference type="Gene3D" id="3.40.50.2000">
    <property type="entry name" value="Glycogen Phosphorylase B"/>
    <property type="match status" value="2"/>
</dbReference>
<dbReference type="GO" id="GO:0016758">
    <property type="term" value="F:hexosyltransferase activity"/>
    <property type="evidence" value="ECO:0007669"/>
    <property type="project" value="TreeGrafter"/>
</dbReference>
<dbReference type="InterPro" id="IPR050194">
    <property type="entry name" value="Glycosyltransferase_grp1"/>
</dbReference>
<sequence length="399" mass="45123">MHIAIISQHHHNPDCPAWCRHYSFMNELVKRHQITLITGKGWRRFRITNKYSWVPKGVKLDECNVPYANEMGVLQRLLSFSGYTICSLWKGITMPKPDVIWAVSTPLTTPWVAAQVARMRNVPWVFEMQDLWPSFPIEMGAIKYKWMQQLLFRIEESLYHSASQIVTVSPDMTAYVASLGIPAEKITTNYNGTDIEQADAATEQDVEELRVNYNLQGKKVALYAGTYGRANGIPTLMQTIRSMSTDTSIKFILIGNGYYEPKLRKLAEQVPNLLLLEPQPRHGVFKFFKLADIALVTFNNLPVLATNSPSKFFDSLASGTPVIVTNPGWTKRFVEEHKVGWYTPAEDAAALAETIKLTLSKPEELSAAGARGKTIARQMFNRQDLVKEMEKVLVKAAKI</sequence>
<dbReference type="RefSeq" id="WP_187068748.1">
    <property type="nucleotide sequence ID" value="NZ_JACRVF010000006.1"/>
</dbReference>
<dbReference type="EMBL" id="JACRVF010000006">
    <property type="protein sequence ID" value="MBC5994716.1"/>
    <property type="molecule type" value="Genomic_DNA"/>
</dbReference>
<protein>
    <submittedName>
        <fullName evidence="3">Glycosyltransferase family 4 protein</fullName>
    </submittedName>
</protein>
<dbReference type="PANTHER" id="PTHR45947">
    <property type="entry name" value="SULFOQUINOVOSYL TRANSFERASE SQD2"/>
    <property type="match status" value="1"/>
</dbReference>
<dbReference type="Pfam" id="PF13579">
    <property type="entry name" value="Glyco_trans_4_4"/>
    <property type="match status" value="1"/>
</dbReference>
<dbReference type="PANTHER" id="PTHR45947:SF3">
    <property type="entry name" value="SULFOQUINOVOSYL TRANSFERASE SQD2"/>
    <property type="match status" value="1"/>
</dbReference>
<feature type="domain" description="Glycosyltransferase subfamily 4-like N-terminal" evidence="2">
    <location>
        <begin position="25"/>
        <end position="192"/>
    </location>
</feature>
<dbReference type="Pfam" id="PF00534">
    <property type="entry name" value="Glycos_transf_1"/>
    <property type="match status" value="1"/>
</dbReference>
<dbReference type="InterPro" id="IPR001296">
    <property type="entry name" value="Glyco_trans_1"/>
</dbReference>
<evidence type="ECO:0000259" key="2">
    <source>
        <dbReference type="Pfam" id="PF13579"/>
    </source>
</evidence>
<gene>
    <name evidence="3" type="ORF">H8S84_17865</name>
</gene>
<reference evidence="3" key="1">
    <citation type="submission" date="2020-08" db="EMBL/GenBank/DDBJ databases">
        <title>Pontibacter sp. SD6 16S ribosomal RNA gene Genome sequencing and assembly.</title>
        <authorList>
            <person name="Kang M."/>
        </authorList>
    </citation>
    <scope>NUCLEOTIDE SEQUENCE</scope>
    <source>
        <strain evidence="3">SD6</strain>
    </source>
</reference>
<evidence type="ECO:0000313" key="4">
    <source>
        <dbReference type="Proteomes" id="UP000603640"/>
    </source>
</evidence>
<evidence type="ECO:0000259" key="1">
    <source>
        <dbReference type="Pfam" id="PF00534"/>
    </source>
</evidence>
<dbReference type="SUPFAM" id="SSF53756">
    <property type="entry name" value="UDP-Glycosyltransferase/glycogen phosphorylase"/>
    <property type="match status" value="1"/>
</dbReference>
<dbReference type="Proteomes" id="UP000603640">
    <property type="component" value="Unassembled WGS sequence"/>
</dbReference>
<dbReference type="InterPro" id="IPR028098">
    <property type="entry name" value="Glyco_trans_4-like_N"/>
</dbReference>
<dbReference type="AlphaFoldDB" id="A0A923N9H1"/>
<proteinExistence type="predicted"/>
<evidence type="ECO:0000313" key="3">
    <source>
        <dbReference type="EMBL" id="MBC5994716.1"/>
    </source>
</evidence>
<name>A0A923N9H1_9BACT</name>